<gene>
    <name evidence="5" type="ORF">DAEQUDRAFT_728315</name>
</gene>
<protein>
    <recommendedName>
        <fullName evidence="4">Nudix hydrolase domain-containing protein</fullName>
    </recommendedName>
</protein>
<dbReference type="InterPro" id="IPR020084">
    <property type="entry name" value="NUDIX_hydrolase_CS"/>
</dbReference>
<dbReference type="InterPro" id="IPR015797">
    <property type="entry name" value="NUDIX_hydrolase-like_dom_sf"/>
</dbReference>
<dbReference type="Proteomes" id="UP000076727">
    <property type="component" value="Unassembled WGS sequence"/>
</dbReference>
<reference evidence="5 6" key="1">
    <citation type="journal article" date="2016" name="Mol. Biol. Evol.">
        <title>Comparative Genomics of Early-Diverging Mushroom-Forming Fungi Provides Insights into the Origins of Lignocellulose Decay Capabilities.</title>
        <authorList>
            <person name="Nagy L.G."/>
            <person name="Riley R."/>
            <person name="Tritt A."/>
            <person name="Adam C."/>
            <person name="Daum C."/>
            <person name="Floudas D."/>
            <person name="Sun H."/>
            <person name="Yadav J.S."/>
            <person name="Pangilinan J."/>
            <person name="Larsson K.H."/>
            <person name="Matsuura K."/>
            <person name="Barry K."/>
            <person name="Labutti K."/>
            <person name="Kuo R."/>
            <person name="Ohm R.A."/>
            <person name="Bhattacharya S.S."/>
            <person name="Shirouzu T."/>
            <person name="Yoshinaga Y."/>
            <person name="Martin F.M."/>
            <person name="Grigoriev I.V."/>
            <person name="Hibbett D.S."/>
        </authorList>
    </citation>
    <scope>NUCLEOTIDE SEQUENCE [LARGE SCALE GENOMIC DNA]</scope>
    <source>
        <strain evidence="5 6">L-15889</strain>
    </source>
</reference>
<feature type="compositionally biased region" description="Low complexity" evidence="3">
    <location>
        <begin position="19"/>
        <end position="40"/>
    </location>
</feature>
<dbReference type="PANTHER" id="PTHR21340:SF0">
    <property type="entry name" value="BIS(5'-NUCLEOSYL)-TETRAPHOSPHATASE [ASYMMETRICAL]"/>
    <property type="match status" value="1"/>
</dbReference>
<dbReference type="PROSITE" id="PS51462">
    <property type="entry name" value="NUDIX"/>
    <property type="match status" value="1"/>
</dbReference>
<dbReference type="Gene3D" id="3.90.79.10">
    <property type="entry name" value="Nucleoside Triphosphate Pyrophosphohydrolase"/>
    <property type="match status" value="1"/>
</dbReference>
<dbReference type="OrthoDB" id="276276at2759"/>
<dbReference type="Pfam" id="PF00293">
    <property type="entry name" value="NUDIX"/>
    <property type="match status" value="1"/>
</dbReference>
<evidence type="ECO:0000313" key="6">
    <source>
        <dbReference type="Proteomes" id="UP000076727"/>
    </source>
</evidence>
<feature type="region of interest" description="Disordered" evidence="3">
    <location>
        <begin position="1"/>
        <end position="74"/>
    </location>
</feature>
<evidence type="ECO:0000259" key="4">
    <source>
        <dbReference type="PROSITE" id="PS51462"/>
    </source>
</evidence>
<dbReference type="GO" id="GO:0006754">
    <property type="term" value="P:ATP biosynthetic process"/>
    <property type="evidence" value="ECO:0007669"/>
    <property type="project" value="TreeGrafter"/>
</dbReference>
<keyword evidence="1 2" id="KW-0378">Hydrolase</keyword>
<dbReference type="SUPFAM" id="SSF55811">
    <property type="entry name" value="Nudix"/>
    <property type="match status" value="1"/>
</dbReference>
<keyword evidence="6" id="KW-1185">Reference proteome</keyword>
<feature type="compositionally biased region" description="Polar residues" evidence="3">
    <location>
        <begin position="50"/>
        <end position="61"/>
    </location>
</feature>
<comment type="similarity">
    <text evidence="2">Belongs to the Nudix hydrolase family.</text>
</comment>
<dbReference type="GO" id="GO:0006167">
    <property type="term" value="P:AMP biosynthetic process"/>
    <property type="evidence" value="ECO:0007669"/>
    <property type="project" value="TreeGrafter"/>
</dbReference>
<dbReference type="InterPro" id="IPR020476">
    <property type="entry name" value="Nudix_hydrolase"/>
</dbReference>
<dbReference type="AlphaFoldDB" id="A0A165PD20"/>
<dbReference type="PANTHER" id="PTHR21340">
    <property type="entry name" value="DIADENOSINE 5,5-P1,P4-TETRAPHOSPHATE PYROPHOSPHOHYDROLASE MUTT"/>
    <property type="match status" value="1"/>
</dbReference>
<feature type="domain" description="Nudix hydrolase" evidence="4">
    <location>
        <begin position="95"/>
        <end position="268"/>
    </location>
</feature>
<dbReference type="PRINTS" id="PR00502">
    <property type="entry name" value="NUDIXFAMILY"/>
</dbReference>
<evidence type="ECO:0000256" key="3">
    <source>
        <dbReference type="SAM" id="MobiDB-lite"/>
    </source>
</evidence>
<dbReference type="PROSITE" id="PS00893">
    <property type="entry name" value="NUDIX_BOX"/>
    <property type="match status" value="1"/>
</dbReference>
<proteinExistence type="inferred from homology"/>
<evidence type="ECO:0000313" key="5">
    <source>
        <dbReference type="EMBL" id="KZT68056.1"/>
    </source>
</evidence>
<dbReference type="InterPro" id="IPR051325">
    <property type="entry name" value="Nudix_hydrolase_domain"/>
</dbReference>
<name>A0A165PD20_9APHY</name>
<accession>A0A165PD20</accession>
<dbReference type="GO" id="GO:0004081">
    <property type="term" value="F:bis(5'-nucleosyl)-tetraphosphatase (asymmetrical) activity"/>
    <property type="evidence" value="ECO:0007669"/>
    <property type="project" value="TreeGrafter"/>
</dbReference>
<evidence type="ECO:0000256" key="2">
    <source>
        <dbReference type="RuleBase" id="RU003476"/>
    </source>
</evidence>
<dbReference type="EMBL" id="KV429070">
    <property type="protein sequence ID" value="KZT68056.1"/>
    <property type="molecule type" value="Genomic_DNA"/>
</dbReference>
<evidence type="ECO:0000256" key="1">
    <source>
        <dbReference type="ARBA" id="ARBA00022801"/>
    </source>
</evidence>
<dbReference type="InterPro" id="IPR000086">
    <property type="entry name" value="NUDIX_hydrolase_dom"/>
</dbReference>
<organism evidence="5 6">
    <name type="scientific">Daedalea quercina L-15889</name>
    <dbReference type="NCBI Taxonomy" id="1314783"/>
    <lineage>
        <taxon>Eukaryota</taxon>
        <taxon>Fungi</taxon>
        <taxon>Dikarya</taxon>
        <taxon>Basidiomycota</taxon>
        <taxon>Agaricomycotina</taxon>
        <taxon>Agaricomycetes</taxon>
        <taxon>Polyporales</taxon>
        <taxon>Fomitopsis</taxon>
    </lineage>
</organism>
<sequence>MASFHSVFQRRRSQTASTPPASRGHSSRSAGPSGSPAPHAQANSAHAHPQPSSRSSNTSAQHTHRRREPLPREEEVAFSAYSTPSVPNSLWYCSDFMIGAGMVVLQPATGKVLLLYEPRHDYWFFPKGRKDIGESLEQAALREAYEESGYQVEFLPLYLPTNAPIPPAERARGMQPCAEPFYASTQKWAPRRRRRQRTDESLYPEDNGGEYMVFWYIGQISADAVHHADTGMPDEKEYQSHLLELDDACARLCRCRMDQFAVILRMAYALWCRTTAYMDQEATAVQEGQTTTETEDN</sequence>